<accession>A0A1H9GRK9</accession>
<dbReference type="Proteomes" id="UP000199427">
    <property type="component" value="Unassembled WGS sequence"/>
</dbReference>
<name>A0A1H9GRK9_9BACI</name>
<dbReference type="InterPro" id="IPR008964">
    <property type="entry name" value="Invasin/intimin_cell_adhesion"/>
</dbReference>
<feature type="domain" description="Glycoside hydrolase family 3 C-terminal" evidence="7">
    <location>
        <begin position="534"/>
        <end position="700"/>
    </location>
</feature>
<dbReference type="STRING" id="571933.SAMN05216362_11639"/>
<evidence type="ECO:0000256" key="3">
    <source>
        <dbReference type="ARBA" id="ARBA00012663"/>
    </source>
</evidence>
<dbReference type="InterPro" id="IPR050226">
    <property type="entry name" value="NagZ_Beta-hexosaminidase"/>
</dbReference>
<dbReference type="GO" id="GO:0005975">
    <property type="term" value="P:carbohydrate metabolic process"/>
    <property type="evidence" value="ECO:0007669"/>
    <property type="project" value="InterPro"/>
</dbReference>
<dbReference type="Pfam" id="PF01915">
    <property type="entry name" value="Glyco_hydro_3_C"/>
    <property type="match status" value="1"/>
</dbReference>
<evidence type="ECO:0000313" key="9">
    <source>
        <dbReference type="Proteomes" id="UP000199427"/>
    </source>
</evidence>
<comment type="similarity">
    <text evidence="2">Belongs to the glycosyl hydrolase 3 family.</text>
</comment>
<evidence type="ECO:0000256" key="2">
    <source>
        <dbReference type="ARBA" id="ARBA00005336"/>
    </source>
</evidence>
<evidence type="ECO:0000256" key="4">
    <source>
        <dbReference type="ARBA" id="ARBA00022801"/>
    </source>
</evidence>
<dbReference type="Pfam" id="PF00933">
    <property type="entry name" value="Glyco_hydro_3"/>
    <property type="match status" value="1"/>
</dbReference>
<dbReference type="Gene3D" id="3.20.20.300">
    <property type="entry name" value="Glycoside hydrolase, family 3, N-terminal domain"/>
    <property type="match status" value="1"/>
</dbReference>
<keyword evidence="9" id="KW-1185">Reference proteome</keyword>
<dbReference type="SUPFAM" id="SSF51445">
    <property type="entry name" value="(Trans)glycosidases"/>
    <property type="match status" value="1"/>
</dbReference>
<dbReference type="EC" id="3.2.1.52" evidence="3"/>
<dbReference type="OrthoDB" id="9805821at2"/>
<dbReference type="PRINTS" id="PR00133">
    <property type="entry name" value="GLHYDRLASE3"/>
</dbReference>
<dbReference type="PANTHER" id="PTHR30480:SF13">
    <property type="entry name" value="BETA-HEXOSAMINIDASE"/>
    <property type="match status" value="1"/>
</dbReference>
<dbReference type="GO" id="GO:0009254">
    <property type="term" value="P:peptidoglycan turnover"/>
    <property type="evidence" value="ECO:0007669"/>
    <property type="project" value="TreeGrafter"/>
</dbReference>
<evidence type="ECO:0000256" key="5">
    <source>
        <dbReference type="ARBA" id="ARBA00023295"/>
    </source>
</evidence>
<proteinExistence type="inferred from homology"/>
<reference evidence="8 9" key="1">
    <citation type="submission" date="2016-10" db="EMBL/GenBank/DDBJ databases">
        <authorList>
            <person name="de Groot N.N."/>
        </authorList>
    </citation>
    <scope>NUCLEOTIDE SEQUENCE [LARGE SCALE GENOMIC DNA]</scope>
    <source>
        <strain evidence="8 9">DSM 21633</strain>
    </source>
</reference>
<evidence type="ECO:0000256" key="1">
    <source>
        <dbReference type="ARBA" id="ARBA00001231"/>
    </source>
</evidence>
<feature type="domain" description="Glycoside hydrolase family 3 N-terminal" evidence="6">
    <location>
        <begin position="157"/>
        <end position="491"/>
    </location>
</feature>
<dbReference type="Gene3D" id="3.40.50.1700">
    <property type="entry name" value="Glycoside hydrolase family 3 C-terminal domain"/>
    <property type="match status" value="1"/>
</dbReference>
<dbReference type="RefSeq" id="WP_091773645.1">
    <property type="nucleotide sequence ID" value="NZ_FOES01000016.1"/>
</dbReference>
<protein>
    <recommendedName>
        <fullName evidence="3">beta-N-acetylhexosaminidase</fullName>
        <ecNumber evidence="3">3.2.1.52</ecNumber>
    </recommendedName>
</protein>
<evidence type="ECO:0000313" key="8">
    <source>
        <dbReference type="EMBL" id="SEQ52715.1"/>
    </source>
</evidence>
<dbReference type="SUPFAM" id="SSF52279">
    <property type="entry name" value="Beta-D-glucan exohydrolase, C-terminal domain"/>
    <property type="match status" value="1"/>
</dbReference>
<sequence length="700" mass="76638">MIKPKRVFMLLLTLMLVISQLFLTTSQPRVTASEETAKDLIILQNVPDIDPDTDHLKLDALNIFEEGHFTLASLDLEWSSSNENVATVDDQGQVSLTGQNGRTFISVTDGQFEDRIAIDYKVDPNDKGKGKPNSKVKIIKEKGERYNVLEHAVSALTIEEKVGQMLMPDFRTWNGEDVTEMLPEIEQLVKDYHLGGIILFRENVVTTEQTTQLVSDYQDAAEKFGLLMTIDQEGGIVTRLQSGTDMPGNMALGATRSQDISYRVGQAIGEELNSLGINTNFAPVMDVNNNPDNPVIGVRSFGEDPDLVADMGISYTKGLQSAGVAATAKHFPGHGDTDVDSHLGLPEVPHDKERLEAIELYPFQQAMDSGLDMIMTAHVTFPKIDDTKVISKKTGEEIALPATLSHKVLTELMREEMGFDGVITTDALNMNAITDHFGPVDAVIRAVQAGSDIVLMPVGLEEVREGLLTAIEKGEISESRIDASVKRILTLKLQRGIIKQENPESIEDKIDNALEVVGSDEHKAIEAEAAAESITLVKNDDVLPLVSNQTDNIVVIGNTYISSLGDAIKQHHDQTTVIQTSGDLTDEQLEQIRNADAVVAGSYTYNVSGRSPDNPQMQLINTIIEETESPVIGVGIRNPYDISAYPDIDAYIAQYGFREASFKATADTIFGENNPSGLLPVTIPNNDGDVLFEYDYGLSY</sequence>
<dbReference type="AlphaFoldDB" id="A0A1H9GRK9"/>
<evidence type="ECO:0000259" key="6">
    <source>
        <dbReference type="Pfam" id="PF00933"/>
    </source>
</evidence>
<dbReference type="InterPro" id="IPR036962">
    <property type="entry name" value="Glyco_hydro_3_N_sf"/>
</dbReference>
<dbReference type="InterPro" id="IPR036881">
    <property type="entry name" value="Glyco_hydro_3_C_sf"/>
</dbReference>
<dbReference type="GO" id="GO:0004563">
    <property type="term" value="F:beta-N-acetylhexosaminidase activity"/>
    <property type="evidence" value="ECO:0007669"/>
    <property type="project" value="UniProtKB-EC"/>
</dbReference>
<gene>
    <name evidence="8" type="ORF">SAMN05216362_11639</name>
</gene>
<dbReference type="Gene3D" id="2.60.40.1080">
    <property type="match status" value="1"/>
</dbReference>
<dbReference type="PANTHER" id="PTHR30480">
    <property type="entry name" value="BETA-HEXOSAMINIDASE-RELATED"/>
    <property type="match status" value="1"/>
</dbReference>
<keyword evidence="4" id="KW-0378">Hydrolase</keyword>
<organism evidence="8 9">
    <name type="scientific">Piscibacillus halophilus</name>
    <dbReference type="NCBI Taxonomy" id="571933"/>
    <lineage>
        <taxon>Bacteria</taxon>
        <taxon>Bacillati</taxon>
        <taxon>Bacillota</taxon>
        <taxon>Bacilli</taxon>
        <taxon>Bacillales</taxon>
        <taxon>Bacillaceae</taxon>
        <taxon>Piscibacillus</taxon>
    </lineage>
</organism>
<comment type="catalytic activity">
    <reaction evidence="1">
        <text>Hydrolysis of terminal non-reducing N-acetyl-D-hexosamine residues in N-acetyl-beta-D-hexosaminides.</text>
        <dbReference type="EC" id="3.2.1.52"/>
    </reaction>
</comment>
<evidence type="ECO:0000259" key="7">
    <source>
        <dbReference type="Pfam" id="PF01915"/>
    </source>
</evidence>
<keyword evidence="5" id="KW-0326">Glycosidase</keyword>
<dbReference type="SUPFAM" id="SSF49373">
    <property type="entry name" value="Invasin/intimin cell-adhesion fragments"/>
    <property type="match status" value="1"/>
</dbReference>
<dbReference type="InterPro" id="IPR002772">
    <property type="entry name" value="Glyco_hydro_3_C"/>
</dbReference>
<dbReference type="InterPro" id="IPR001764">
    <property type="entry name" value="Glyco_hydro_3_N"/>
</dbReference>
<dbReference type="FunFam" id="3.20.20.300:FF:000014">
    <property type="entry name" value="Beta-hexosaminidase, lipoprotein"/>
    <property type="match status" value="1"/>
</dbReference>
<dbReference type="EMBL" id="FOES01000016">
    <property type="protein sequence ID" value="SEQ52715.1"/>
    <property type="molecule type" value="Genomic_DNA"/>
</dbReference>
<dbReference type="InterPro" id="IPR017853">
    <property type="entry name" value="GH"/>
</dbReference>